<dbReference type="NCBIfam" id="TIGR00744">
    <property type="entry name" value="ROK_glcA_fam"/>
    <property type="match status" value="1"/>
</dbReference>
<protein>
    <recommendedName>
        <fullName evidence="3">Glucokinase</fullName>
        <ecNumber evidence="2">2.7.1.2</ecNumber>
    </recommendedName>
    <alternativeName>
        <fullName evidence="8">Glucose kinase</fullName>
    </alternativeName>
</protein>
<gene>
    <name evidence="9" type="ORF">DSOL_0978</name>
</gene>
<evidence type="ECO:0000256" key="8">
    <source>
        <dbReference type="ARBA" id="ARBA00032386"/>
    </source>
</evidence>
<dbReference type="GO" id="GO:0006096">
    <property type="term" value="P:glycolytic process"/>
    <property type="evidence" value="ECO:0007669"/>
    <property type="project" value="InterPro"/>
</dbReference>
<reference evidence="9 10" key="1">
    <citation type="submission" date="2016-09" db="EMBL/GenBank/DDBJ databases">
        <title>Complete genome of Desulfosporosinus sp. OL.</title>
        <authorList>
            <person name="Mardanov A."/>
            <person name="Beletsky A."/>
            <person name="Panova A."/>
            <person name="Karnachuk O."/>
            <person name="Ravin N."/>
        </authorList>
    </citation>
    <scope>NUCLEOTIDE SEQUENCE [LARGE SCALE GENOMIC DNA]</scope>
    <source>
        <strain evidence="9 10">OL</strain>
    </source>
</reference>
<dbReference type="OrthoDB" id="9796533at2"/>
<dbReference type="GO" id="GO:0004340">
    <property type="term" value="F:glucokinase activity"/>
    <property type="evidence" value="ECO:0007669"/>
    <property type="project" value="UniProtKB-EC"/>
</dbReference>
<evidence type="ECO:0000256" key="2">
    <source>
        <dbReference type="ARBA" id="ARBA00012323"/>
    </source>
</evidence>
<dbReference type="InterPro" id="IPR043129">
    <property type="entry name" value="ATPase_NBD"/>
</dbReference>
<dbReference type="PROSITE" id="PS01125">
    <property type="entry name" value="ROK"/>
    <property type="match status" value="1"/>
</dbReference>
<dbReference type="RefSeq" id="WP_075363737.1">
    <property type="nucleotide sequence ID" value="NZ_MLBF01000004.1"/>
</dbReference>
<evidence type="ECO:0000256" key="7">
    <source>
        <dbReference type="ARBA" id="ARBA00022840"/>
    </source>
</evidence>
<dbReference type="InterPro" id="IPR049874">
    <property type="entry name" value="ROK_cs"/>
</dbReference>
<dbReference type="EC" id="2.7.1.2" evidence="2"/>
<evidence type="ECO:0000256" key="3">
    <source>
        <dbReference type="ARBA" id="ARBA00014701"/>
    </source>
</evidence>
<comment type="caution">
    <text evidence="9">The sequence shown here is derived from an EMBL/GenBank/DDBJ whole genome shotgun (WGS) entry which is preliminary data.</text>
</comment>
<evidence type="ECO:0000256" key="1">
    <source>
        <dbReference type="ARBA" id="ARBA00006479"/>
    </source>
</evidence>
<dbReference type="Pfam" id="PF00480">
    <property type="entry name" value="ROK"/>
    <property type="match status" value="1"/>
</dbReference>
<sequence>MKPSVYIGIDLGGTSIKMGLVDQLGNILHTLQNPTPVKAGYHQVLAVFSQMAEQLLRKGPYGWENIIGVGVGVPAFLDQQKGIVIEAVNLGWDHVPLKEDLERMWRVPIMVENDANAAALGEMWNGAGKGASHLICLTLGTGIGGGVIINGDIYHGANGSAGEVGHMTVMHQGGRSCNCGRKGCLETEASATAIVLDALEQVKGMSTGPLKEEYDRTGTITAKSVVQLARQGDSICKEIITKVGCILGSTLAQMCYLLNPEIIVIGGGVALAGKILFDPLIQAFNNAILPRVAENTSIVPAKLGNQAGVTGAAWLIHRKYTLDILP</sequence>
<dbReference type="InterPro" id="IPR000600">
    <property type="entry name" value="ROK"/>
</dbReference>
<organism evidence="9 10">
    <name type="scientific">Desulfosporosinus metallidurans</name>
    <dbReference type="NCBI Taxonomy" id="1888891"/>
    <lineage>
        <taxon>Bacteria</taxon>
        <taxon>Bacillati</taxon>
        <taxon>Bacillota</taxon>
        <taxon>Clostridia</taxon>
        <taxon>Eubacteriales</taxon>
        <taxon>Desulfitobacteriaceae</taxon>
        <taxon>Desulfosporosinus</taxon>
    </lineage>
</organism>
<keyword evidence="6 9" id="KW-0418">Kinase</keyword>
<keyword evidence="7" id="KW-0067">ATP-binding</keyword>
<dbReference type="EMBL" id="MLBF01000004">
    <property type="protein sequence ID" value="OLN33251.1"/>
    <property type="molecule type" value="Genomic_DNA"/>
</dbReference>
<dbReference type="GO" id="GO:0005737">
    <property type="term" value="C:cytoplasm"/>
    <property type="evidence" value="ECO:0007669"/>
    <property type="project" value="InterPro"/>
</dbReference>
<dbReference type="PANTHER" id="PTHR18964">
    <property type="entry name" value="ROK (REPRESSOR, ORF, KINASE) FAMILY"/>
    <property type="match status" value="1"/>
</dbReference>
<dbReference type="GO" id="GO:0005524">
    <property type="term" value="F:ATP binding"/>
    <property type="evidence" value="ECO:0007669"/>
    <property type="project" value="UniProtKB-KW"/>
</dbReference>
<evidence type="ECO:0000256" key="5">
    <source>
        <dbReference type="ARBA" id="ARBA00022741"/>
    </source>
</evidence>
<dbReference type="PANTHER" id="PTHR18964:SF149">
    <property type="entry name" value="BIFUNCTIONAL UDP-N-ACETYLGLUCOSAMINE 2-EPIMERASE_N-ACETYLMANNOSAMINE KINASE"/>
    <property type="match status" value="1"/>
</dbReference>
<name>A0A1Q8R105_9FIRM</name>
<keyword evidence="4" id="KW-0808">Transferase</keyword>
<accession>A0A1Q8R105</accession>
<comment type="similarity">
    <text evidence="1">Belongs to the ROK (NagC/XylR) family.</text>
</comment>
<dbReference type="Gene3D" id="3.30.420.40">
    <property type="match status" value="2"/>
</dbReference>
<evidence type="ECO:0000256" key="4">
    <source>
        <dbReference type="ARBA" id="ARBA00022679"/>
    </source>
</evidence>
<dbReference type="AlphaFoldDB" id="A0A1Q8R105"/>
<dbReference type="STRING" id="1888891.DSOL_0978"/>
<dbReference type="Proteomes" id="UP000186102">
    <property type="component" value="Unassembled WGS sequence"/>
</dbReference>
<evidence type="ECO:0000313" key="10">
    <source>
        <dbReference type="Proteomes" id="UP000186102"/>
    </source>
</evidence>
<keyword evidence="10" id="KW-1185">Reference proteome</keyword>
<evidence type="ECO:0000313" key="9">
    <source>
        <dbReference type="EMBL" id="OLN33251.1"/>
    </source>
</evidence>
<keyword evidence="5" id="KW-0547">Nucleotide-binding</keyword>
<evidence type="ECO:0000256" key="6">
    <source>
        <dbReference type="ARBA" id="ARBA00022777"/>
    </source>
</evidence>
<proteinExistence type="inferred from homology"/>
<dbReference type="InterPro" id="IPR004654">
    <property type="entry name" value="ROK_glcA"/>
</dbReference>
<dbReference type="SUPFAM" id="SSF53067">
    <property type="entry name" value="Actin-like ATPase domain"/>
    <property type="match status" value="1"/>
</dbReference>